<dbReference type="InterPro" id="IPR004840">
    <property type="entry name" value="Amino_acid_permease_CS"/>
</dbReference>
<dbReference type="Proteomes" id="UP000672032">
    <property type="component" value="Chromosome 4"/>
</dbReference>
<dbReference type="InterPro" id="IPR002293">
    <property type="entry name" value="AA/rel_permease1"/>
</dbReference>
<feature type="transmembrane region" description="Helical" evidence="7">
    <location>
        <begin position="208"/>
        <end position="227"/>
    </location>
</feature>
<feature type="transmembrane region" description="Helical" evidence="7">
    <location>
        <begin position="169"/>
        <end position="188"/>
    </location>
</feature>
<sequence length="480" mass="50925">MPPTSIGRRNSSLDGISPSPSIFNSEIPTIPRRESQSQLVEVNERGNGQEVERNFSLLSICSVGLVIGNSWAALGGSIATAIYNGGPPGVLYELIAVSVFYWLIAASLAELASSIPSSAGVYQWASTTPGPKYGRICGWFAGWWNTFAWICAIVLFANRALPMINNIGLALILGGVIITVVICVVMPAGRGHATHAFVWTDWANGTGYSNNVFVFLAGMLNGAYAVGTPSGVSHLAEEIPNPKRNIPLAMGAQMIMGFITSFIYMIALFYATTDLEAVLDAPFFPLTQIYLQATRSPAAATGLLAIMFFNLFCCLIGAYITAGRCLWTLARDNAVPFSSSLQIIHPHHKSPINATIACGICGTILGAIYVGSLSAFNAFVGSFVVLITLSYLASILPFILTGRFTRSNQSPGPYNNKMVPGALSIAAGIWWLVKGGTYEGPNAGTHGQPESDATSVRDFVTTVSAGNSPDLPDAFGTEKS</sequence>
<keyword evidence="4 7" id="KW-1133">Transmembrane helix</keyword>
<dbReference type="PANTHER" id="PTHR45649:SF27">
    <property type="entry name" value="CHOLINE TRANSPORTER (EUROFUNG)"/>
    <property type="match status" value="1"/>
</dbReference>
<protein>
    <recommendedName>
        <fullName evidence="10">Amino acid permease/ SLC12A domain-containing protein</fullName>
    </recommendedName>
</protein>
<dbReference type="EMBL" id="CP063408">
    <property type="protein sequence ID" value="QSZ34372.1"/>
    <property type="molecule type" value="Genomic_DNA"/>
</dbReference>
<evidence type="ECO:0000256" key="5">
    <source>
        <dbReference type="ARBA" id="ARBA00023136"/>
    </source>
</evidence>
<name>A0A8A3PGH4_9HELO</name>
<feature type="transmembrane region" description="Helical" evidence="7">
    <location>
        <begin position="248"/>
        <end position="271"/>
    </location>
</feature>
<keyword evidence="2" id="KW-0813">Transport</keyword>
<dbReference type="PROSITE" id="PS00218">
    <property type="entry name" value="AMINO_ACID_PERMEASE_1"/>
    <property type="match status" value="1"/>
</dbReference>
<feature type="transmembrane region" description="Helical" evidence="7">
    <location>
        <begin position="378"/>
        <end position="400"/>
    </location>
</feature>
<feature type="region of interest" description="Disordered" evidence="6">
    <location>
        <begin position="1"/>
        <end position="24"/>
    </location>
</feature>
<dbReference type="OrthoDB" id="3900342at2759"/>
<dbReference type="PANTHER" id="PTHR45649">
    <property type="entry name" value="AMINO-ACID PERMEASE BAT1"/>
    <property type="match status" value="1"/>
</dbReference>
<feature type="transmembrane region" description="Helical" evidence="7">
    <location>
        <begin position="298"/>
        <end position="322"/>
    </location>
</feature>
<dbReference type="GO" id="GO:0006865">
    <property type="term" value="P:amino acid transport"/>
    <property type="evidence" value="ECO:0007669"/>
    <property type="project" value="InterPro"/>
</dbReference>
<feature type="transmembrane region" description="Helical" evidence="7">
    <location>
        <begin position="90"/>
        <end position="113"/>
    </location>
</feature>
<dbReference type="AlphaFoldDB" id="A0A8A3PGH4"/>
<dbReference type="Pfam" id="PF13520">
    <property type="entry name" value="AA_permease_2"/>
    <property type="match status" value="1"/>
</dbReference>
<keyword evidence="5 7" id="KW-0472">Membrane</keyword>
<evidence type="ECO:0000256" key="7">
    <source>
        <dbReference type="SAM" id="Phobius"/>
    </source>
</evidence>
<comment type="subcellular location">
    <subcellularLocation>
        <location evidence="1">Membrane</location>
        <topology evidence="1">Multi-pass membrane protein</topology>
    </subcellularLocation>
</comment>
<gene>
    <name evidence="8" type="ORF">DSL72_005964</name>
</gene>
<dbReference type="Gene3D" id="1.20.1740.10">
    <property type="entry name" value="Amino acid/polyamine transporter I"/>
    <property type="match status" value="1"/>
</dbReference>
<feature type="transmembrane region" description="Helical" evidence="7">
    <location>
        <begin position="133"/>
        <end position="157"/>
    </location>
</feature>
<reference evidence="8" key="1">
    <citation type="submission" date="2020-10" db="EMBL/GenBank/DDBJ databases">
        <title>Genome Sequence of Monilinia vaccinii-corymbosi Sheds Light on Mummy Berry Disease Infection of Blueberry and Mating Type.</title>
        <authorList>
            <person name="Yow A.G."/>
            <person name="Zhang Y."/>
            <person name="Bansal K."/>
            <person name="Eacker S.M."/>
            <person name="Sullivan S."/>
            <person name="Liachko I."/>
            <person name="Cubeta M.A."/>
            <person name="Rollins J.A."/>
            <person name="Ashrafi H."/>
        </authorList>
    </citation>
    <scope>NUCLEOTIDE SEQUENCE</scope>
    <source>
        <strain evidence="8">RL-1</strain>
    </source>
</reference>
<organism evidence="8 9">
    <name type="scientific">Monilinia vaccinii-corymbosi</name>
    <dbReference type="NCBI Taxonomy" id="61207"/>
    <lineage>
        <taxon>Eukaryota</taxon>
        <taxon>Fungi</taxon>
        <taxon>Dikarya</taxon>
        <taxon>Ascomycota</taxon>
        <taxon>Pezizomycotina</taxon>
        <taxon>Leotiomycetes</taxon>
        <taxon>Helotiales</taxon>
        <taxon>Sclerotiniaceae</taxon>
        <taxon>Monilinia</taxon>
    </lineage>
</organism>
<proteinExistence type="predicted"/>
<dbReference type="GO" id="GO:0016020">
    <property type="term" value="C:membrane"/>
    <property type="evidence" value="ECO:0007669"/>
    <property type="project" value="UniProtKB-SubCell"/>
</dbReference>
<feature type="transmembrane region" description="Helical" evidence="7">
    <location>
        <begin position="352"/>
        <end position="372"/>
    </location>
</feature>
<evidence type="ECO:0008006" key="10">
    <source>
        <dbReference type="Google" id="ProtNLM"/>
    </source>
</evidence>
<keyword evidence="9" id="KW-1185">Reference proteome</keyword>
<dbReference type="GO" id="GO:0022857">
    <property type="term" value="F:transmembrane transporter activity"/>
    <property type="evidence" value="ECO:0007669"/>
    <property type="project" value="InterPro"/>
</dbReference>
<accession>A0A8A3PGH4</accession>
<evidence type="ECO:0000256" key="6">
    <source>
        <dbReference type="SAM" id="MobiDB-lite"/>
    </source>
</evidence>
<evidence type="ECO:0000313" key="9">
    <source>
        <dbReference type="Proteomes" id="UP000672032"/>
    </source>
</evidence>
<evidence type="ECO:0000313" key="8">
    <source>
        <dbReference type="EMBL" id="QSZ34372.1"/>
    </source>
</evidence>
<evidence type="ECO:0000256" key="4">
    <source>
        <dbReference type="ARBA" id="ARBA00022989"/>
    </source>
</evidence>
<evidence type="ECO:0000256" key="2">
    <source>
        <dbReference type="ARBA" id="ARBA00022448"/>
    </source>
</evidence>
<evidence type="ECO:0000256" key="3">
    <source>
        <dbReference type="ARBA" id="ARBA00022692"/>
    </source>
</evidence>
<keyword evidence="3 7" id="KW-0812">Transmembrane</keyword>
<feature type="compositionally biased region" description="Polar residues" evidence="6">
    <location>
        <begin position="7"/>
        <end position="24"/>
    </location>
</feature>
<evidence type="ECO:0000256" key="1">
    <source>
        <dbReference type="ARBA" id="ARBA00004141"/>
    </source>
</evidence>